<dbReference type="EMBL" id="JACGWN010000008">
    <property type="protein sequence ID" value="KAL0440556.1"/>
    <property type="molecule type" value="Genomic_DNA"/>
</dbReference>
<reference evidence="2" key="1">
    <citation type="submission" date="2020-06" db="EMBL/GenBank/DDBJ databases">
        <authorList>
            <person name="Li T."/>
            <person name="Hu X."/>
            <person name="Zhang T."/>
            <person name="Song X."/>
            <person name="Zhang H."/>
            <person name="Dai N."/>
            <person name="Sheng W."/>
            <person name="Hou X."/>
            <person name="Wei L."/>
        </authorList>
    </citation>
    <scope>NUCLEOTIDE SEQUENCE</scope>
    <source>
        <strain evidence="2">KEN1</strain>
        <tissue evidence="2">Leaf</tissue>
    </source>
</reference>
<feature type="compositionally biased region" description="Low complexity" evidence="1">
    <location>
        <begin position="39"/>
        <end position="49"/>
    </location>
</feature>
<evidence type="ECO:0000256" key="1">
    <source>
        <dbReference type="SAM" id="MobiDB-lite"/>
    </source>
</evidence>
<accession>A0AAW2WH56</accession>
<protein>
    <submittedName>
        <fullName evidence="2">Uncharacterized protein</fullName>
    </submittedName>
</protein>
<sequence length="49" mass="5023">MATLIPARVVTPSNVDVPKEKGKRVPPALSPPVAGGQGPLLQAQQDVPP</sequence>
<reference evidence="2" key="2">
    <citation type="journal article" date="2024" name="Plant">
        <title>Genomic evolution and insights into agronomic trait innovations of Sesamum species.</title>
        <authorList>
            <person name="Miao H."/>
            <person name="Wang L."/>
            <person name="Qu L."/>
            <person name="Liu H."/>
            <person name="Sun Y."/>
            <person name="Le M."/>
            <person name="Wang Q."/>
            <person name="Wei S."/>
            <person name="Zheng Y."/>
            <person name="Lin W."/>
            <person name="Duan Y."/>
            <person name="Cao H."/>
            <person name="Xiong S."/>
            <person name="Wang X."/>
            <person name="Wei L."/>
            <person name="Li C."/>
            <person name="Ma Q."/>
            <person name="Ju M."/>
            <person name="Zhao R."/>
            <person name="Li G."/>
            <person name="Mu C."/>
            <person name="Tian Q."/>
            <person name="Mei H."/>
            <person name="Zhang T."/>
            <person name="Gao T."/>
            <person name="Zhang H."/>
        </authorList>
    </citation>
    <scope>NUCLEOTIDE SEQUENCE</scope>
    <source>
        <strain evidence="2">KEN1</strain>
    </source>
</reference>
<feature type="region of interest" description="Disordered" evidence="1">
    <location>
        <begin position="14"/>
        <end position="49"/>
    </location>
</feature>
<organism evidence="2">
    <name type="scientific">Sesamum latifolium</name>
    <dbReference type="NCBI Taxonomy" id="2727402"/>
    <lineage>
        <taxon>Eukaryota</taxon>
        <taxon>Viridiplantae</taxon>
        <taxon>Streptophyta</taxon>
        <taxon>Embryophyta</taxon>
        <taxon>Tracheophyta</taxon>
        <taxon>Spermatophyta</taxon>
        <taxon>Magnoliopsida</taxon>
        <taxon>eudicotyledons</taxon>
        <taxon>Gunneridae</taxon>
        <taxon>Pentapetalae</taxon>
        <taxon>asterids</taxon>
        <taxon>lamiids</taxon>
        <taxon>Lamiales</taxon>
        <taxon>Pedaliaceae</taxon>
        <taxon>Sesamum</taxon>
    </lineage>
</organism>
<gene>
    <name evidence="2" type="ORF">Slati_2538600</name>
</gene>
<name>A0AAW2WH56_9LAMI</name>
<comment type="caution">
    <text evidence="2">The sequence shown here is derived from an EMBL/GenBank/DDBJ whole genome shotgun (WGS) entry which is preliminary data.</text>
</comment>
<evidence type="ECO:0000313" key="2">
    <source>
        <dbReference type="EMBL" id="KAL0440556.1"/>
    </source>
</evidence>
<dbReference type="AlphaFoldDB" id="A0AAW2WH56"/>
<proteinExistence type="predicted"/>